<protein>
    <submittedName>
        <fullName evidence="1">Ribose operon repressor</fullName>
    </submittedName>
</protein>
<dbReference type="EMBL" id="UGPN01000002">
    <property type="protein sequence ID" value="STY61241.1"/>
    <property type="molecule type" value="Genomic_DNA"/>
</dbReference>
<dbReference type="AlphaFoldDB" id="A0A378MYG4"/>
<evidence type="ECO:0000313" key="2">
    <source>
        <dbReference type="Proteomes" id="UP000254802"/>
    </source>
</evidence>
<gene>
    <name evidence="1" type="primary">rbsR_3</name>
    <name evidence="1" type="ORF">NCTC10638_02450</name>
</gene>
<dbReference type="SUPFAM" id="SSF53822">
    <property type="entry name" value="Periplasmic binding protein-like I"/>
    <property type="match status" value="1"/>
</dbReference>
<evidence type="ECO:0000313" key="1">
    <source>
        <dbReference type="EMBL" id="STY61241.1"/>
    </source>
</evidence>
<organism evidence="1 2">
    <name type="scientific">Mannheimia haemolytica</name>
    <name type="common">Pasteurella haemolytica</name>
    <dbReference type="NCBI Taxonomy" id="75985"/>
    <lineage>
        <taxon>Bacteria</taxon>
        <taxon>Pseudomonadati</taxon>
        <taxon>Pseudomonadota</taxon>
        <taxon>Gammaproteobacteria</taxon>
        <taxon>Pasteurellales</taxon>
        <taxon>Pasteurellaceae</taxon>
        <taxon>Mannheimia</taxon>
    </lineage>
</organism>
<accession>A0A378MYG4</accession>
<sequence>MVIMDWGRSDERSDIILDHGVEGGYIATQHLIENGHQDIAVITGNRDKEIARTRFEGLKKRYLRRVCLFVKNGFKKAILNLRGV</sequence>
<name>A0A378MYG4_MANHA</name>
<dbReference type="Proteomes" id="UP000254802">
    <property type="component" value="Unassembled WGS sequence"/>
</dbReference>
<dbReference type="InterPro" id="IPR028082">
    <property type="entry name" value="Peripla_BP_I"/>
</dbReference>
<dbReference type="Gene3D" id="3.40.50.2300">
    <property type="match status" value="2"/>
</dbReference>
<proteinExistence type="predicted"/>
<reference evidence="1 2" key="1">
    <citation type="submission" date="2018-06" db="EMBL/GenBank/DDBJ databases">
        <authorList>
            <consortium name="Pathogen Informatics"/>
            <person name="Doyle S."/>
        </authorList>
    </citation>
    <scope>NUCLEOTIDE SEQUENCE [LARGE SCALE GENOMIC DNA]</scope>
    <source>
        <strain evidence="1 2">NCTC10638</strain>
    </source>
</reference>